<comment type="caution">
    <text evidence="1">The sequence shown here is derived from an EMBL/GenBank/DDBJ whole genome shotgun (WGS) entry which is preliminary data.</text>
</comment>
<name>A0AAE1VF93_9SOLA</name>
<evidence type="ECO:0000313" key="1">
    <source>
        <dbReference type="EMBL" id="KAK4359259.1"/>
    </source>
</evidence>
<dbReference type="AlphaFoldDB" id="A0AAE1VF93"/>
<sequence length="103" mass="11157">MLLHSRLPLVFSFKSYRPFHLVSIQLIWVQIFSIIDVRAAAKVAGVTAANSRYRSVMEEHPVYAAARNVVSPVSISMISSSLKDVKSGVITVAHGGSIDGVGF</sequence>
<protein>
    <submittedName>
        <fullName evidence="1">Uncharacterized protein</fullName>
    </submittedName>
</protein>
<proteinExistence type="predicted"/>
<dbReference type="Proteomes" id="UP001291623">
    <property type="component" value="Unassembled WGS sequence"/>
</dbReference>
<reference evidence="1" key="1">
    <citation type="submission" date="2023-12" db="EMBL/GenBank/DDBJ databases">
        <title>Genome assembly of Anisodus tanguticus.</title>
        <authorList>
            <person name="Wang Y.-J."/>
        </authorList>
    </citation>
    <scope>NUCLEOTIDE SEQUENCE</scope>
    <source>
        <strain evidence="1">KB-2021</strain>
        <tissue evidence="1">Leaf</tissue>
    </source>
</reference>
<organism evidence="1 2">
    <name type="scientific">Anisodus tanguticus</name>
    <dbReference type="NCBI Taxonomy" id="243964"/>
    <lineage>
        <taxon>Eukaryota</taxon>
        <taxon>Viridiplantae</taxon>
        <taxon>Streptophyta</taxon>
        <taxon>Embryophyta</taxon>
        <taxon>Tracheophyta</taxon>
        <taxon>Spermatophyta</taxon>
        <taxon>Magnoliopsida</taxon>
        <taxon>eudicotyledons</taxon>
        <taxon>Gunneridae</taxon>
        <taxon>Pentapetalae</taxon>
        <taxon>asterids</taxon>
        <taxon>lamiids</taxon>
        <taxon>Solanales</taxon>
        <taxon>Solanaceae</taxon>
        <taxon>Solanoideae</taxon>
        <taxon>Hyoscyameae</taxon>
        <taxon>Anisodus</taxon>
    </lineage>
</organism>
<gene>
    <name evidence="1" type="ORF">RND71_021488</name>
</gene>
<keyword evidence="2" id="KW-1185">Reference proteome</keyword>
<dbReference type="EMBL" id="JAVYJV010000011">
    <property type="protein sequence ID" value="KAK4359259.1"/>
    <property type="molecule type" value="Genomic_DNA"/>
</dbReference>
<evidence type="ECO:0000313" key="2">
    <source>
        <dbReference type="Proteomes" id="UP001291623"/>
    </source>
</evidence>
<accession>A0AAE1VF93</accession>